<dbReference type="PANTHER" id="PTHR31791">
    <property type="entry name" value="FRIGIDA-LIKE PROTEIN 3-RELATED"/>
    <property type="match status" value="1"/>
</dbReference>
<keyword evidence="7" id="KW-1185">Reference proteome</keyword>
<dbReference type="InterPro" id="IPR012474">
    <property type="entry name" value="Frigida"/>
</dbReference>
<dbReference type="GO" id="GO:0030154">
    <property type="term" value="P:cell differentiation"/>
    <property type="evidence" value="ECO:0007669"/>
    <property type="project" value="UniProtKB-KW"/>
</dbReference>
<dbReference type="Proteomes" id="UP000015453">
    <property type="component" value="Unassembled WGS sequence"/>
</dbReference>
<evidence type="ECO:0000256" key="2">
    <source>
        <dbReference type="ARBA" id="ARBA00022473"/>
    </source>
</evidence>
<protein>
    <recommendedName>
        <fullName evidence="5">FRIGIDA-like protein</fullName>
    </recommendedName>
</protein>
<reference evidence="6 7" key="1">
    <citation type="journal article" date="2013" name="BMC Genomics">
        <title>The miniature genome of a carnivorous plant Genlisea aurea contains a low number of genes and short non-coding sequences.</title>
        <authorList>
            <person name="Leushkin E.V."/>
            <person name="Sutormin R.A."/>
            <person name="Nabieva E.R."/>
            <person name="Penin A.A."/>
            <person name="Kondrashov A.S."/>
            <person name="Logacheva M.D."/>
        </authorList>
    </citation>
    <scope>NUCLEOTIDE SEQUENCE [LARGE SCALE GENOMIC DNA]</scope>
</reference>
<dbReference type="AlphaFoldDB" id="S8DF17"/>
<evidence type="ECO:0000256" key="3">
    <source>
        <dbReference type="ARBA" id="ARBA00022782"/>
    </source>
</evidence>
<keyword evidence="3 5" id="KW-0221">Differentiation</keyword>
<evidence type="ECO:0000313" key="7">
    <source>
        <dbReference type="Proteomes" id="UP000015453"/>
    </source>
</evidence>
<evidence type="ECO:0000256" key="4">
    <source>
        <dbReference type="ARBA" id="ARBA00023089"/>
    </source>
</evidence>
<feature type="non-terminal residue" evidence="6">
    <location>
        <position position="288"/>
    </location>
</feature>
<sequence>NQSCSEIEDLCKSMSSRGVRKYLSAHLSDLDKVRGEFPKALLLSADPAQLVLESLGKFYLQGKKAFTKDSPMIPARKTSIFILECFLLMIGMNPDGGAVHIKPSVKAEAEAAAMAWRKRLVAEGGLDQACEADARGLLMFVACFGIPAAFKREDMRDLVINANAKEMRDALRNSDALMDKILEVVDDLLKSKKEVDAVDIVYTFGLEERYNPQAILVTFLRESKESGKMLMKILQGSATANIEAKRKQLSSLTALVKCLKKHNVDASKLIPGWQIRDSIANLERDIAN</sequence>
<name>S8DF17_9LAMI</name>
<evidence type="ECO:0000313" key="6">
    <source>
        <dbReference type="EMBL" id="EPS61333.1"/>
    </source>
</evidence>
<comment type="similarity">
    <text evidence="1 5">Belongs to the Frigida family.</text>
</comment>
<dbReference type="GO" id="GO:0009908">
    <property type="term" value="P:flower development"/>
    <property type="evidence" value="ECO:0007669"/>
    <property type="project" value="UniProtKB-KW"/>
</dbReference>
<organism evidence="6 7">
    <name type="scientific">Genlisea aurea</name>
    <dbReference type="NCBI Taxonomy" id="192259"/>
    <lineage>
        <taxon>Eukaryota</taxon>
        <taxon>Viridiplantae</taxon>
        <taxon>Streptophyta</taxon>
        <taxon>Embryophyta</taxon>
        <taxon>Tracheophyta</taxon>
        <taxon>Spermatophyta</taxon>
        <taxon>Magnoliopsida</taxon>
        <taxon>eudicotyledons</taxon>
        <taxon>Gunneridae</taxon>
        <taxon>Pentapetalae</taxon>
        <taxon>asterids</taxon>
        <taxon>lamiids</taxon>
        <taxon>Lamiales</taxon>
        <taxon>Lentibulariaceae</taxon>
        <taxon>Genlisea</taxon>
    </lineage>
</organism>
<gene>
    <name evidence="6" type="ORF">M569_13464</name>
</gene>
<dbReference type="EMBL" id="AUSU01006922">
    <property type="protein sequence ID" value="EPS61333.1"/>
    <property type="molecule type" value="Genomic_DNA"/>
</dbReference>
<dbReference type="PANTHER" id="PTHR31791:SF49">
    <property type="entry name" value="INACTIVE PROTEIN FRIGIDA"/>
    <property type="match status" value="1"/>
</dbReference>
<accession>S8DF17</accession>
<keyword evidence="4 5" id="KW-0287">Flowering</keyword>
<evidence type="ECO:0000256" key="5">
    <source>
        <dbReference type="RuleBase" id="RU364012"/>
    </source>
</evidence>
<dbReference type="OrthoDB" id="776053at2759"/>
<dbReference type="Pfam" id="PF07899">
    <property type="entry name" value="Frigida"/>
    <property type="match status" value="1"/>
</dbReference>
<feature type="non-terminal residue" evidence="6">
    <location>
        <position position="1"/>
    </location>
</feature>
<comment type="caution">
    <text evidence="6">The sequence shown here is derived from an EMBL/GenBank/DDBJ whole genome shotgun (WGS) entry which is preliminary data.</text>
</comment>
<proteinExistence type="inferred from homology"/>
<evidence type="ECO:0000256" key="1">
    <source>
        <dbReference type="ARBA" id="ARBA00008956"/>
    </source>
</evidence>
<keyword evidence="2 5" id="KW-0217">Developmental protein</keyword>